<dbReference type="OrthoDB" id="10011262at2759"/>
<dbReference type="PANTHER" id="PTHR46895:SF1">
    <property type="entry name" value="G-PROTEIN COUPLED RECEPTORS FAMILY 1 PROFILE DOMAIN-CONTAINING PROTEIN"/>
    <property type="match status" value="1"/>
</dbReference>
<dbReference type="InterPro" id="IPR000276">
    <property type="entry name" value="GPCR_Rhodpsn"/>
</dbReference>
<dbReference type="OMA" id="FRYFYYV"/>
<gene>
    <name evidence="8" type="ORF">HPLM_LOCUS5898</name>
</gene>
<feature type="transmembrane region" description="Helical" evidence="6">
    <location>
        <begin position="253"/>
        <end position="275"/>
    </location>
</feature>
<comment type="similarity">
    <text evidence="5">Belongs to the G-protein coupled receptor 1 family.</text>
</comment>
<keyword evidence="5" id="KW-0675">Receptor</keyword>
<evidence type="ECO:0000313" key="8">
    <source>
        <dbReference type="EMBL" id="VDO27400.1"/>
    </source>
</evidence>
<evidence type="ECO:0000313" key="10">
    <source>
        <dbReference type="WBParaSite" id="HPLM_0000590601-mRNA-1"/>
    </source>
</evidence>
<dbReference type="AlphaFoldDB" id="A0A0N4W731"/>
<evidence type="ECO:0000256" key="2">
    <source>
        <dbReference type="ARBA" id="ARBA00022692"/>
    </source>
</evidence>
<evidence type="ECO:0000259" key="7">
    <source>
        <dbReference type="PROSITE" id="PS50262"/>
    </source>
</evidence>
<dbReference type="PANTHER" id="PTHR46895">
    <property type="entry name" value="PROTEIN CBG20548-RELATED"/>
    <property type="match status" value="1"/>
</dbReference>
<evidence type="ECO:0000256" key="5">
    <source>
        <dbReference type="RuleBase" id="RU000688"/>
    </source>
</evidence>
<evidence type="ECO:0000256" key="3">
    <source>
        <dbReference type="ARBA" id="ARBA00022989"/>
    </source>
</evidence>
<keyword evidence="9" id="KW-1185">Reference proteome</keyword>
<feature type="transmembrane region" description="Helical" evidence="6">
    <location>
        <begin position="12"/>
        <end position="35"/>
    </location>
</feature>
<keyword evidence="5" id="KW-0807">Transducer</keyword>
<proteinExistence type="inferred from homology"/>
<sequence>MYKPLITGGMNAFYVYVFPVQFFLGVIGNALNLCVLLSRHMRSEANYLLSALAIADILLFLTMLPAALGVWPSFYTNDYFRRFYYHSHTMRHWFSNVFSCITSWLILAVSVERYLGISSPMHARGEWRESRVRYLMIIVIVGSLSLTAFHHFEYKYGYATMCNGTLTYGKLVPIDRLVPYISSLQVRVVTILKTLQIVLVVILPLIGIVVLNLKIILVLRRSSECPFFRPTKFSLNSFRDTDSRQKRDRKVTITVLAIIACFFLTHTPSTLPFILELISPIMTPSQRDFIRRLMPELGPVVHGWLLTGKVMNFVLFCMSSVYFRRRLRAIIWSRVSHRRKLLW</sequence>
<evidence type="ECO:0000313" key="9">
    <source>
        <dbReference type="Proteomes" id="UP000268014"/>
    </source>
</evidence>
<feature type="transmembrane region" description="Helical" evidence="6">
    <location>
        <begin position="197"/>
        <end position="219"/>
    </location>
</feature>
<accession>A0A0N4W731</accession>
<feature type="transmembrane region" description="Helical" evidence="6">
    <location>
        <begin position="301"/>
        <end position="323"/>
    </location>
</feature>
<keyword evidence="3 6" id="KW-1133">Transmembrane helix</keyword>
<dbReference type="PROSITE" id="PS00237">
    <property type="entry name" value="G_PROTEIN_RECEP_F1_1"/>
    <property type="match status" value="1"/>
</dbReference>
<dbReference type="PRINTS" id="PR00237">
    <property type="entry name" value="GPCRRHODOPSN"/>
</dbReference>
<dbReference type="Gene3D" id="1.20.1070.10">
    <property type="entry name" value="Rhodopsin 7-helix transmembrane proteins"/>
    <property type="match status" value="1"/>
</dbReference>
<dbReference type="EMBL" id="UZAF01016406">
    <property type="protein sequence ID" value="VDO27400.1"/>
    <property type="molecule type" value="Genomic_DNA"/>
</dbReference>
<feature type="transmembrane region" description="Helical" evidence="6">
    <location>
        <begin position="132"/>
        <end position="152"/>
    </location>
</feature>
<dbReference type="PROSITE" id="PS50262">
    <property type="entry name" value="G_PROTEIN_RECEP_F1_2"/>
    <property type="match status" value="1"/>
</dbReference>
<reference evidence="8 9" key="2">
    <citation type="submission" date="2018-11" db="EMBL/GenBank/DDBJ databases">
        <authorList>
            <consortium name="Pathogen Informatics"/>
        </authorList>
    </citation>
    <scope>NUCLEOTIDE SEQUENCE [LARGE SCALE GENOMIC DNA]</scope>
    <source>
        <strain evidence="8 9">MHpl1</strain>
    </source>
</reference>
<dbReference type="InterPro" id="IPR017452">
    <property type="entry name" value="GPCR_Rhodpsn_7TM"/>
</dbReference>
<evidence type="ECO:0000256" key="6">
    <source>
        <dbReference type="SAM" id="Phobius"/>
    </source>
</evidence>
<keyword evidence="2 5" id="KW-0812">Transmembrane</keyword>
<dbReference type="Proteomes" id="UP000268014">
    <property type="component" value="Unassembled WGS sequence"/>
</dbReference>
<organism evidence="10">
    <name type="scientific">Haemonchus placei</name>
    <name type="common">Barber's pole worm</name>
    <dbReference type="NCBI Taxonomy" id="6290"/>
    <lineage>
        <taxon>Eukaryota</taxon>
        <taxon>Metazoa</taxon>
        <taxon>Ecdysozoa</taxon>
        <taxon>Nematoda</taxon>
        <taxon>Chromadorea</taxon>
        <taxon>Rhabditida</taxon>
        <taxon>Rhabditina</taxon>
        <taxon>Rhabditomorpha</taxon>
        <taxon>Strongyloidea</taxon>
        <taxon>Trichostrongylidae</taxon>
        <taxon>Haemonchus</taxon>
    </lineage>
</organism>
<name>A0A0N4W731_HAEPC</name>
<feature type="transmembrane region" description="Helical" evidence="6">
    <location>
        <begin position="47"/>
        <end position="73"/>
    </location>
</feature>
<dbReference type="STRING" id="6290.A0A0N4W731"/>
<dbReference type="WBParaSite" id="HPLM_0000590601-mRNA-1">
    <property type="protein sequence ID" value="HPLM_0000590601-mRNA-1"/>
    <property type="gene ID" value="HPLM_0000590601"/>
</dbReference>
<dbReference type="GO" id="GO:0004930">
    <property type="term" value="F:G protein-coupled receptor activity"/>
    <property type="evidence" value="ECO:0007669"/>
    <property type="project" value="UniProtKB-KW"/>
</dbReference>
<evidence type="ECO:0000256" key="1">
    <source>
        <dbReference type="ARBA" id="ARBA00004370"/>
    </source>
</evidence>
<keyword evidence="5" id="KW-0297">G-protein coupled receptor</keyword>
<protein>
    <submittedName>
        <fullName evidence="10">G_PROTEIN_RECEP_F1_2 domain-containing protein</fullName>
    </submittedName>
</protein>
<dbReference type="GO" id="GO:0016020">
    <property type="term" value="C:membrane"/>
    <property type="evidence" value="ECO:0007669"/>
    <property type="project" value="UniProtKB-SubCell"/>
</dbReference>
<reference evidence="10" key="1">
    <citation type="submission" date="2017-02" db="UniProtKB">
        <authorList>
            <consortium name="WormBaseParasite"/>
        </authorList>
    </citation>
    <scope>IDENTIFICATION</scope>
</reference>
<dbReference type="SUPFAM" id="SSF81321">
    <property type="entry name" value="Family A G protein-coupled receptor-like"/>
    <property type="match status" value="1"/>
</dbReference>
<feature type="domain" description="G-protein coupled receptors family 1 profile" evidence="7">
    <location>
        <begin position="28"/>
        <end position="316"/>
    </location>
</feature>
<comment type="subcellular location">
    <subcellularLocation>
        <location evidence="1">Membrane</location>
    </subcellularLocation>
</comment>
<feature type="transmembrane region" description="Helical" evidence="6">
    <location>
        <begin position="93"/>
        <end position="111"/>
    </location>
</feature>
<evidence type="ECO:0000256" key="4">
    <source>
        <dbReference type="ARBA" id="ARBA00023136"/>
    </source>
</evidence>
<dbReference type="Pfam" id="PF00001">
    <property type="entry name" value="7tm_1"/>
    <property type="match status" value="1"/>
</dbReference>
<keyword evidence="4 6" id="KW-0472">Membrane</keyword>
<dbReference type="CDD" id="cd14978">
    <property type="entry name" value="7tmA_FMRFamide_R-like"/>
    <property type="match status" value="1"/>
</dbReference>